<organism evidence="7 8">
    <name type="scientific">Nitratireductor thuwali</name>
    <dbReference type="NCBI Taxonomy" id="2267699"/>
    <lineage>
        <taxon>Bacteria</taxon>
        <taxon>Pseudomonadati</taxon>
        <taxon>Pseudomonadota</taxon>
        <taxon>Alphaproteobacteria</taxon>
        <taxon>Hyphomicrobiales</taxon>
        <taxon>Phyllobacteriaceae</taxon>
        <taxon>Nitratireductor</taxon>
    </lineage>
</organism>
<dbReference type="PROSITE" id="PS00080">
    <property type="entry name" value="MULTICOPPER_OXIDASE2"/>
    <property type="match status" value="1"/>
</dbReference>
<feature type="domain" description="Plastocyanin-like" evidence="5">
    <location>
        <begin position="393"/>
        <end position="489"/>
    </location>
</feature>
<dbReference type="PROSITE" id="PS51318">
    <property type="entry name" value="TAT"/>
    <property type="match status" value="1"/>
</dbReference>
<dbReference type="RefSeq" id="WP_338530857.1">
    <property type="nucleotide sequence ID" value="NZ_CP030941.1"/>
</dbReference>
<evidence type="ECO:0000256" key="2">
    <source>
        <dbReference type="ARBA" id="ARBA00023002"/>
    </source>
</evidence>
<dbReference type="InterPro" id="IPR011706">
    <property type="entry name" value="Cu-oxidase_C"/>
</dbReference>
<evidence type="ECO:0000259" key="6">
    <source>
        <dbReference type="Pfam" id="PF07732"/>
    </source>
</evidence>
<dbReference type="CDD" id="cd13861">
    <property type="entry name" value="CuRO_1_CumA_like"/>
    <property type="match status" value="1"/>
</dbReference>
<proteinExistence type="predicted"/>
<evidence type="ECO:0000256" key="1">
    <source>
        <dbReference type="ARBA" id="ARBA00022723"/>
    </source>
</evidence>
<sequence length="490" mass="53395">MSRFPMPALTRRAFVASAAAGAASVMLPLLQQPGANAAAVREVRLRAAPGRVPLVPEPYGVTPAWCYNGAVPGPEIRVRQGDRLRVEVENGLAEETTVHWHGVRVPNAMDGVPHLTQAPIGVGERFVYEFDAVDAGTFWYHPHQRSFEQVGRGLYGPLIIEEHEPVRVDRDVIWVLDDWRLTKSAQISDDFGNMHDVHHNGRVGNTVTINGRTPDSFAVSKGERIRLRLVNAANARIFGLDFAGHKPIVVALDGQPVTPHAPDGGQVVLGPAMRADLIVDMTGEPGSRASVVDRFYEGLEYRLVDLAYANAPLRERAPDWPITLPDNPLPEPELENASRNEVVFNGGMMGEMIAAEMGAKIGPGAPGGMMGGMHSMMSSSSAWFINGVAADAGSHVMKPMLTLARDKSHVIAMTNATAWHHPMHLHGHSFRVISRNGQPTPHRECQDTVLVSPREKVEIAFVADNPGDWMFHCHVLEHQAGGMMGIIRVA</sequence>
<keyword evidence="2 7" id="KW-0560">Oxidoreductase</keyword>
<accession>A0ABY5MKX2</accession>
<dbReference type="Pfam" id="PF07731">
    <property type="entry name" value="Cu-oxidase_2"/>
    <property type="match status" value="1"/>
</dbReference>
<keyword evidence="8" id="KW-1185">Reference proteome</keyword>
<dbReference type="Pfam" id="PF00394">
    <property type="entry name" value="Cu-oxidase"/>
    <property type="match status" value="1"/>
</dbReference>
<dbReference type="Gene3D" id="2.60.40.420">
    <property type="entry name" value="Cupredoxins - blue copper proteins"/>
    <property type="match status" value="3"/>
</dbReference>
<feature type="domain" description="Plastocyanin-like" evidence="6">
    <location>
        <begin position="62"/>
        <end position="163"/>
    </location>
</feature>
<gene>
    <name evidence="7" type="primary">mmcO</name>
    <name evidence="7" type="ORF">NTH_03121</name>
</gene>
<dbReference type="Pfam" id="PF07732">
    <property type="entry name" value="Cu-oxidase_3"/>
    <property type="match status" value="1"/>
</dbReference>
<dbReference type="CDD" id="cd13885">
    <property type="entry name" value="CuRO_2_CumA_like"/>
    <property type="match status" value="1"/>
</dbReference>
<evidence type="ECO:0000313" key="7">
    <source>
        <dbReference type="EMBL" id="UUP18638.1"/>
    </source>
</evidence>
<dbReference type="PANTHER" id="PTHR11709">
    <property type="entry name" value="MULTI-COPPER OXIDASE"/>
    <property type="match status" value="1"/>
</dbReference>
<reference evidence="7 8" key="1">
    <citation type="submission" date="2018-07" db="EMBL/GenBank/DDBJ databases">
        <title>Genome sequence of Nitratireductor thuwali#1536.</title>
        <authorList>
            <person name="Michoud G."/>
            <person name="Merlino G."/>
            <person name="Sefrji F.O."/>
            <person name="Daffonchio D."/>
        </authorList>
    </citation>
    <scope>NUCLEOTIDE SEQUENCE [LARGE SCALE GENOMIC DNA]</scope>
    <source>
        <strain evidence="8">Nit1536</strain>
    </source>
</reference>
<evidence type="ECO:0000313" key="8">
    <source>
        <dbReference type="Proteomes" id="UP001342418"/>
    </source>
</evidence>
<dbReference type="Proteomes" id="UP001342418">
    <property type="component" value="Chromosome"/>
</dbReference>
<protein>
    <submittedName>
        <fullName evidence="7">Multicopper oxidase MmcO</fullName>
        <ecNumber evidence="7">1.16.3.1</ecNumber>
    </submittedName>
</protein>
<dbReference type="PROSITE" id="PS00079">
    <property type="entry name" value="MULTICOPPER_OXIDASE1"/>
    <property type="match status" value="1"/>
</dbReference>
<keyword evidence="3" id="KW-0732">Signal</keyword>
<name>A0ABY5MKX2_9HYPH</name>
<dbReference type="InterPro" id="IPR011707">
    <property type="entry name" value="Cu-oxidase-like_N"/>
</dbReference>
<dbReference type="EMBL" id="CP030941">
    <property type="protein sequence ID" value="UUP18638.1"/>
    <property type="molecule type" value="Genomic_DNA"/>
</dbReference>
<evidence type="ECO:0000259" key="4">
    <source>
        <dbReference type="Pfam" id="PF00394"/>
    </source>
</evidence>
<dbReference type="SUPFAM" id="SSF49503">
    <property type="entry name" value="Cupredoxins"/>
    <property type="match status" value="3"/>
</dbReference>
<keyword evidence="1" id="KW-0479">Metal-binding</keyword>
<evidence type="ECO:0000256" key="3">
    <source>
        <dbReference type="SAM" id="SignalP"/>
    </source>
</evidence>
<feature type="chain" id="PRO_5045896999" evidence="3">
    <location>
        <begin position="38"/>
        <end position="490"/>
    </location>
</feature>
<dbReference type="EC" id="1.16.3.1" evidence="7"/>
<evidence type="ECO:0000259" key="5">
    <source>
        <dbReference type="Pfam" id="PF07731"/>
    </source>
</evidence>
<dbReference type="PANTHER" id="PTHR11709:SF2">
    <property type="entry name" value="MULTICOPPER OXIDASE LPR1"/>
    <property type="match status" value="1"/>
</dbReference>
<feature type="signal peptide" evidence="3">
    <location>
        <begin position="1"/>
        <end position="37"/>
    </location>
</feature>
<dbReference type="InterPro" id="IPR006311">
    <property type="entry name" value="TAT_signal"/>
</dbReference>
<feature type="domain" description="Plastocyanin-like" evidence="4">
    <location>
        <begin position="171"/>
        <end position="283"/>
    </location>
</feature>
<dbReference type="InterPro" id="IPR002355">
    <property type="entry name" value="Cu_oxidase_Cu_BS"/>
</dbReference>
<dbReference type="GO" id="GO:0004322">
    <property type="term" value="F:ferroxidase activity"/>
    <property type="evidence" value="ECO:0007669"/>
    <property type="project" value="UniProtKB-EC"/>
</dbReference>
<dbReference type="InterPro" id="IPR033138">
    <property type="entry name" value="Cu_oxidase_CS"/>
</dbReference>
<dbReference type="InterPro" id="IPR008972">
    <property type="entry name" value="Cupredoxin"/>
</dbReference>
<dbReference type="InterPro" id="IPR001117">
    <property type="entry name" value="Cu-oxidase_2nd"/>
</dbReference>
<dbReference type="InterPro" id="IPR045087">
    <property type="entry name" value="Cu-oxidase_fam"/>
</dbReference>